<dbReference type="Gene3D" id="1.25.40.10">
    <property type="entry name" value="Tetratricopeptide repeat domain"/>
    <property type="match status" value="1"/>
</dbReference>
<dbReference type="Proteomes" id="UP000325313">
    <property type="component" value="Unassembled WGS sequence"/>
</dbReference>
<evidence type="ECO:0000256" key="1">
    <source>
        <dbReference type="SAM" id="MobiDB-lite"/>
    </source>
</evidence>
<organism evidence="2 3">
    <name type="scientific">Puccinia graminis f. sp. tritici</name>
    <dbReference type="NCBI Taxonomy" id="56615"/>
    <lineage>
        <taxon>Eukaryota</taxon>
        <taxon>Fungi</taxon>
        <taxon>Dikarya</taxon>
        <taxon>Basidiomycota</taxon>
        <taxon>Pucciniomycotina</taxon>
        <taxon>Pucciniomycetes</taxon>
        <taxon>Pucciniales</taxon>
        <taxon>Pucciniaceae</taxon>
        <taxon>Puccinia</taxon>
    </lineage>
</organism>
<comment type="caution">
    <text evidence="2">The sequence shown here is derived from an EMBL/GenBank/DDBJ whole genome shotgun (WGS) entry which is preliminary data.</text>
</comment>
<dbReference type="EMBL" id="VDEP01000338">
    <property type="protein sequence ID" value="KAA1102308.1"/>
    <property type="molecule type" value="Genomic_DNA"/>
</dbReference>
<dbReference type="SUPFAM" id="SSF48452">
    <property type="entry name" value="TPR-like"/>
    <property type="match status" value="1"/>
</dbReference>
<evidence type="ECO:0000313" key="3">
    <source>
        <dbReference type="Proteomes" id="UP000325313"/>
    </source>
</evidence>
<name>A0A5B0PP05_PUCGR</name>
<evidence type="ECO:0000313" key="2">
    <source>
        <dbReference type="EMBL" id="KAA1102308.1"/>
    </source>
</evidence>
<accession>A0A5B0PP05</accession>
<dbReference type="InterPro" id="IPR011990">
    <property type="entry name" value="TPR-like_helical_dom_sf"/>
</dbReference>
<protein>
    <submittedName>
        <fullName evidence="2">Uncharacterized protein</fullName>
    </submittedName>
</protein>
<dbReference type="AlphaFoldDB" id="A0A5B0PP05"/>
<proteinExistence type="predicted"/>
<feature type="compositionally biased region" description="Polar residues" evidence="1">
    <location>
        <begin position="1"/>
        <end position="31"/>
    </location>
</feature>
<feature type="region of interest" description="Disordered" evidence="1">
    <location>
        <begin position="1"/>
        <end position="42"/>
    </location>
</feature>
<reference evidence="2 3" key="1">
    <citation type="submission" date="2019-05" db="EMBL/GenBank/DDBJ databases">
        <title>Emergence of the Ug99 lineage of the wheat stem rust pathogen through somatic hybridization.</title>
        <authorList>
            <person name="Li F."/>
            <person name="Upadhyaya N.M."/>
            <person name="Sperschneider J."/>
            <person name="Matny O."/>
            <person name="Nguyen-Phuc H."/>
            <person name="Mago R."/>
            <person name="Raley C."/>
            <person name="Miller M.E."/>
            <person name="Silverstein K.A.T."/>
            <person name="Henningsen E."/>
            <person name="Hirsch C.D."/>
            <person name="Visser B."/>
            <person name="Pretorius Z.A."/>
            <person name="Steffenson B.J."/>
            <person name="Schwessinger B."/>
            <person name="Dodds P.N."/>
            <person name="Figueroa M."/>
        </authorList>
    </citation>
    <scope>NUCLEOTIDE SEQUENCE [LARGE SCALE GENOMIC DNA]</scope>
    <source>
        <strain evidence="2 3">Ug99</strain>
    </source>
</reference>
<gene>
    <name evidence="2" type="ORF">PGTUg99_024896</name>
</gene>
<sequence>MSSQVNHSPQSYNHTVRSRSTSDSVLQTTASKRPAEDLEFPYPPGKSRRLEFMKCRIRMDHEACNLLSKRSSMAYHYYTTGDYSAAANEYKTFLSNRSWWKSSIKEGGSLIIIQSIFKLARCYIALSQFDQAQITIQELHDIKSGTAIGWGHALFNELASLYSEIKGRSAETFQGPEIPGLGRNLKIVQRRSHTMSCNGKHEAAVQLLSKTLTSLPIDVNNLDTDLKDLLVELHLSLAEGYTCLGQPTAALSTLEKKTVVVVAPNSLFEGQAY</sequence>